<dbReference type="GO" id="GO:0035999">
    <property type="term" value="P:tetrahydrofolate interconversion"/>
    <property type="evidence" value="ECO:0007669"/>
    <property type="project" value="TreeGrafter"/>
</dbReference>
<evidence type="ECO:0000256" key="4">
    <source>
        <dbReference type="PIRSR" id="PIRSR006806-1"/>
    </source>
</evidence>
<comment type="catalytic activity">
    <reaction evidence="5">
        <text>(6S)-5-formyl-5,6,7,8-tetrahydrofolate + ATP = (6R)-5,10-methenyltetrahydrofolate + ADP + phosphate</text>
        <dbReference type="Rhea" id="RHEA:10488"/>
        <dbReference type="ChEBI" id="CHEBI:30616"/>
        <dbReference type="ChEBI" id="CHEBI:43474"/>
        <dbReference type="ChEBI" id="CHEBI:57455"/>
        <dbReference type="ChEBI" id="CHEBI:57457"/>
        <dbReference type="ChEBI" id="CHEBI:456216"/>
        <dbReference type="EC" id="6.3.3.2"/>
    </reaction>
</comment>
<dbReference type="GO" id="GO:0005524">
    <property type="term" value="F:ATP binding"/>
    <property type="evidence" value="ECO:0007669"/>
    <property type="project" value="UniProtKB-KW"/>
</dbReference>
<accession>A0AAW9RYQ5</accession>
<dbReference type="Gene3D" id="3.40.50.10420">
    <property type="entry name" value="NagB/RpiA/CoA transferase-like"/>
    <property type="match status" value="1"/>
</dbReference>
<evidence type="ECO:0000313" key="7">
    <source>
        <dbReference type="Proteomes" id="UP001378188"/>
    </source>
</evidence>
<reference evidence="6 7" key="1">
    <citation type="submission" date="2024-02" db="EMBL/GenBank/DDBJ databases">
        <title>Genome analysis and characterization of Microbaculum marinisediminis sp. nov., isolated from marine sediment.</title>
        <authorList>
            <person name="Du Z.-J."/>
            <person name="Ye Y.-Q."/>
            <person name="Zhang Z.-R."/>
            <person name="Yuan S.-M."/>
            <person name="Zhang X.-Y."/>
        </authorList>
    </citation>
    <scope>NUCLEOTIDE SEQUENCE [LARGE SCALE GENOMIC DNA]</scope>
    <source>
        <strain evidence="6 7">SDUM1044001</strain>
    </source>
</reference>
<evidence type="ECO:0000256" key="3">
    <source>
        <dbReference type="ARBA" id="ARBA00022840"/>
    </source>
</evidence>
<dbReference type="EMBL" id="JAZHOF010000010">
    <property type="protein sequence ID" value="MEJ8574069.1"/>
    <property type="molecule type" value="Genomic_DNA"/>
</dbReference>
<gene>
    <name evidence="6" type="ORF">V3328_21465</name>
</gene>
<feature type="binding site" evidence="4">
    <location>
        <position position="59"/>
    </location>
    <ligand>
        <name>substrate</name>
    </ligand>
</feature>
<dbReference type="PANTHER" id="PTHR23407:SF1">
    <property type="entry name" value="5-FORMYLTETRAHYDROFOLATE CYCLO-LIGASE"/>
    <property type="match status" value="1"/>
</dbReference>
<evidence type="ECO:0000256" key="1">
    <source>
        <dbReference type="ARBA" id="ARBA00010638"/>
    </source>
</evidence>
<sequence>MTDNKAEKAWLRRRGRATRRRLSAQARRAAARKVAAWAPDIARLAGRGTVSCFFSFGDELDTAPLIGELVRRGSPLALPVVTGRGQPLTFRRWQPGDPMGRGAFGIREPLETAPVAEPRVVLVPLLLYDRRGYRIGYGGGYYDRTLAAARADRKIAAIGLAFSAQEIGRVPTDRYDQPVDWVLTERGLMECAGGARAAHLPW</sequence>
<dbReference type="PANTHER" id="PTHR23407">
    <property type="entry name" value="ATPASE INHIBITOR/5-FORMYLTETRAHYDROFOLATE CYCLO-LIGASE"/>
    <property type="match status" value="1"/>
</dbReference>
<keyword evidence="5" id="KW-0479">Metal-binding</keyword>
<comment type="cofactor">
    <cofactor evidence="5">
        <name>Mg(2+)</name>
        <dbReference type="ChEBI" id="CHEBI:18420"/>
    </cofactor>
</comment>
<keyword evidence="6" id="KW-0436">Ligase</keyword>
<dbReference type="NCBIfam" id="TIGR02727">
    <property type="entry name" value="MTHFS_bact"/>
    <property type="match status" value="1"/>
</dbReference>
<dbReference type="GO" id="GO:0009396">
    <property type="term" value="P:folic acid-containing compound biosynthetic process"/>
    <property type="evidence" value="ECO:0007669"/>
    <property type="project" value="TreeGrafter"/>
</dbReference>
<name>A0AAW9RYQ5_9HYPH</name>
<dbReference type="PIRSF" id="PIRSF006806">
    <property type="entry name" value="FTHF_cligase"/>
    <property type="match status" value="1"/>
</dbReference>
<feature type="binding site" evidence="4">
    <location>
        <begin position="134"/>
        <end position="142"/>
    </location>
    <ligand>
        <name>ATP</name>
        <dbReference type="ChEBI" id="CHEBI:30616"/>
    </ligand>
</feature>
<dbReference type="GO" id="GO:0030272">
    <property type="term" value="F:5-formyltetrahydrofolate cyclo-ligase activity"/>
    <property type="evidence" value="ECO:0007669"/>
    <property type="project" value="UniProtKB-EC"/>
</dbReference>
<dbReference type="RefSeq" id="WP_340331772.1">
    <property type="nucleotide sequence ID" value="NZ_JAZHOF010000010.1"/>
</dbReference>
<dbReference type="InterPro" id="IPR024185">
    <property type="entry name" value="FTHF_cligase-like_sf"/>
</dbReference>
<comment type="caution">
    <text evidence="6">The sequence shown here is derived from an EMBL/GenBank/DDBJ whole genome shotgun (WGS) entry which is preliminary data.</text>
</comment>
<keyword evidence="3 4" id="KW-0067">ATP-binding</keyword>
<keyword evidence="5" id="KW-0460">Magnesium</keyword>
<dbReference type="EC" id="6.3.3.2" evidence="5"/>
<dbReference type="Pfam" id="PF01812">
    <property type="entry name" value="5-FTHF_cyc-lig"/>
    <property type="match status" value="1"/>
</dbReference>
<dbReference type="AlphaFoldDB" id="A0AAW9RYQ5"/>
<evidence type="ECO:0000313" key="6">
    <source>
        <dbReference type="EMBL" id="MEJ8574069.1"/>
    </source>
</evidence>
<dbReference type="InterPro" id="IPR002698">
    <property type="entry name" value="FTHF_cligase"/>
</dbReference>
<dbReference type="Proteomes" id="UP001378188">
    <property type="component" value="Unassembled WGS sequence"/>
</dbReference>
<protein>
    <recommendedName>
        <fullName evidence="5">5-formyltetrahydrofolate cyclo-ligase</fullName>
        <ecNumber evidence="5">6.3.3.2</ecNumber>
    </recommendedName>
</protein>
<evidence type="ECO:0000256" key="2">
    <source>
        <dbReference type="ARBA" id="ARBA00022741"/>
    </source>
</evidence>
<proteinExistence type="inferred from homology"/>
<dbReference type="SUPFAM" id="SSF100950">
    <property type="entry name" value="NagB/RpiA/CoA transferase-like"/>
    <property type="match status" value="1"/>
</dbReference>
<feature type="binding site" evidence="4">
    <location>
        <begin position="8"/>
        <end position="12"/>
    </location>
    <ligand>
        <name>ATP</name>
        <dbReference type="ChEBI" id="CHEBI:30616"/>
    </ligand>
</feature>
<dbReference type="InterPro" id="IPR037171">
    <property type="entry name" value="NagB/RpiA_transferase-like"/>
</dbReference>
<keyword evidence="7" id="KW-1185">Reference proteome</keyword>
<organism evidence="6 7">
    <name type="scientific">Microbaculum marinum</name>
    <dbReference type="NCBI Taxonomy" id="1764581"/>
    <lineage>
        <taxon>Bacteria</taxon>
        <taxon>Pseudomonadati</taxon>
        <taxon>Pseudomonadota</taxon>
        <taxon>Alphaproteobacteria</taxon>
        <taxon>Hyphomicrobiales</taxon>
        <taxon>Tepidamorphaceae</taxon>
        <taxon>Microbaculum</taxon>
    </lineage>
</organism>
<evidence type="ECO:0000256" key="5">
    <source>
        <dbReference type="RuleBase" id="RU361279"/>
    </source>
</evidence>
<comment type="similarity">
    <text evidence="1 5">Belongs to the 5-formyltetrahydrofolate cyclo-ligase family.</text>
</comment>
<keyword evidence="2 4" id="KW-0547">Nucleotide-binding</keyword>
<dbReference type="GO" id="GO:0046872">
    <property type="term" value="F:metal ion binding"/>
    <property type="evidence" value="ECO:0007669"/>
    <property type="project" value="UniProtKB-KW"/>
</dbReference>